<dbReference type="InterPro" id="IPR006129">
    <property type="entry name" value="AdhesinB"/>
</dbReference>
<keyword evidence="1 3" id="KW-0813">Transport</keyword>
<dbReference type="EMBL" id="JACHEN010000017">
    <property type="protein sequence ID" value="MBB6216777.1"/>
    <property type="molecule type" value="Genomic_DNA"/>
</dbReference>
<dbReference type="SUPFAM" id="SSF53807">
    <property type="entry name" value="Helical backbone' metal receptor"/>
    <property type="match status" value="1"/>
</dbReference>
<protein>
    <submittedName>
        <fullName evidence="5">Zinc transport system substrate-binding protein</fullName>
    </submittedName>
</protein>
<evidence type="ECO:0000256" key="4">
    <source>
        <dbReference type="SAM" id="Coils"/>
    </source>
</evidence>
<proteinExistence type="inferred from homology"/>
<gene>
    <name evidence="5" type="ORF">HNQ80_002881</name>
</gene>
<dbReference type="Pfam" id="PF01297">
    <property type="entry name" value="ZnuA"/>
    <property type="match status" value="1"/>
</dbReference>
<evidence type="ECO:0000313" key="6">
    <source>
        <dbReference type="Proteomes" id="UP000579281"/>
    </source>
</evidence>
<dbReference type="RefSeq" id="WP_184311301.1">
    <property type="nucleotide sequence ID" value="NZ_JACHEN010000017.1"/>
</dbReference>
<keyword evidence="2" id="KW-0732">Signal</keyword>
<reference evidence="5 6" key="1">
    <citation type="submission" date="2020-08" db="EMBL/GenBank/DDBJ databases">
        <title>Genomic Encyclopedia of Type Strains, Phase IV (KMG-IV): sequencing the most valuable type-strain genomes for metagenomic binning, comparative biology and taxonomic classification.</title>
        <authorList>
            <person name="Goeker M."/>
        </authorList>
    </citation>
    <scope>NUCLEOTIDE SEQUENCE [LARGE SCALE GENOMIC DNA]</scope>
    <source>
        <strain evidence="5 6">DSM 103526</strain>
    </source>
</reference>
<dbReference type="Gene3D" id="3.40.50.1980">
    <property type="entry name" value="Nitrogenase molybdenum iron protein domain"/>
    <property type="match status" value="2"/>
</dbReference>
<keyword evidence="4" id="KW-0175">Coiled coil</keyword>
<dbReference type="CDD" id="cd01017">
    <property type="entry name" value="AdcA"/>
    <property type="match status" value="1"/>
</dbReference>
<feature type="coiled-coil region" evidence="4">
    <location>
        <begin position="173"/>
        <end position="204"/>
    </location>
</feature>
<dbReference type="GO" id="GO:0030001">
    <property type="term" value="P:metal ion transport"/>
    <property type="evidence" value="ECO:0007669"/>
    <property type="project" value="InterPro"/>
</dbReference>
<evidence type="ECO:0000256" key="1">
    <source>
        <dbReference type="ARBA" id="ARBA00022448"/>
    </source>
</evidence>
<evidence type="ECO:0000256" key="3">
    <source>
        <dbReference type="RuleBase" id="RU003512"/>
    </source>
</evidence>
<dbReference type="PANTHER" id="PTHR42953:SF8">
    <property type="entry name" value="ZINT DOMAIN-CONTAINING PROTEIN"/>
    <property type="match status" value="1"/>
</dbReference>
<dbReference type="GO" id="GO:0007155">
    <property type="term" value="P:cell adhesion"/>
    <property type="evidence" value="ECO:0007669"/>
    <property type="project" value="InterPro"/>
</dbReference>
<accession>A0A841KTN6</accession>
<keyword evidence="6" id="KW-1185">Reference proteome</keyword>
<comment type="similarity">
    <text evidence="3">Belongs to the bacterial solute-binding protein 9 family.</text>
</comment>
<sequence>MKGKRSRTWSILLILTLLLMGGCSRPAEEAQGNTEEKLLVYASFYPMYDFAKNIGKDKIDLKLMIPPGVEAHDWEPTAKLMGEMEKADVFIYNGLDIEPWAEKMTGSIENDQLITVEASQDVDLIKAEEHEDEHEEEEEHGEYDPHVWLNPMNAMKQAENIKNAFVKADEENKDFYEANFEEFANKLRALDEKYKQELSNMKRKEIVVAHAAFGYLANRYDLEQVAITGLSPQEEPSAAKLAEITEFAKDHSLKYIFFETLTSPKLAQVLAAEVGAETLVLNPLEGLTQEEINAGKDYIAVMEENLAALKTALGE</sequence>
<dbReference type="PRINTS" id="PR00690">
    <property type="entry name" value="ADHESNFAMILY"/>
</dbReference>
<dbReference type="PROSITE" id="PS51257">
    <property type="entry name" value="PROKAR_LIPOPROTEIN"/>
    <property type="match status" value="1"/>
</dbReference>
<dbReference type="PANTHER" id="PTHR42953">
    <property type="entry name" value="HIGH-AFFINITY ZINC UPTAKE SYSTEM PROTEIN ZNUA-RELATED"/>
    <property type="match status" value="1"/>
</dbReference>
<evidence type="ECO:0000256" key="2">
    <source>
        <dbReference type="ARBA" id="ARBA00022729"/>
    </source>
</evidence>
<dbReference type="InterPro" id="IPR006128">
    <property type="entry name" value="Lipoprotein_PsaA-like"/>
</dbReference>
<dbReference type="GO" id="GO:0046872">
    <property type="term" value="F:metal ion binding"/>
    <property type="evidence" value="ECO:0007669"/>
    <property type="project" value="InterPro"/>
</dbReference>
<name>A0A841KTN6_9FIRM</name>
<organism evidence="5 6">
    <name type="scientific">Anaerosolibacter carboniphilus</name>
    <dbReference type="NCBI Taxonomy" id="1417629"/>
    <lineage>
        <taxon>Bacteria</taxon>
        <taxon>Bacillati</taxon>
        <taxon>Bacillota</taxon>
        <taxon>Clostridia</taxon>
        <taxon>Peptostreptococcales</taxon>
        <taxon>Thermotaleaceae</taxon>
        <taxon>Anaerosolibacter</taxon>
    </lineage>
</organism>
<evidence type="ECO:0000313" key="5">
    <source>
        <dbReference type="EMBL" id="MBB6216777.1"/>
    </source>
</evidence>
<dbReference type="PRINTS" id="PR00691">
    <property type="entry name" value="ADHESINB"/>
</dbReference>
<dbReference type="InterPro" id="IPR006127">
    <property type="entry name" value="ZnuA-like"/>
</dbReference>
<dbReference type="Proteomes" id="UP000579281">
    <property type="component" value="Unassembled WGS sequence"/>
</dbReference>
<dbReference type="AlphaFoldDB" id="A0A841KTN6"/>
<dbReference type="InterPro" id="IPR050492">
    <property type="entry name" value="Bact_metal-bind_prot9"/>
</dbReference>
<comment type="caution">
    <text evidence="5">The sequence shown here is derived from an EMBL/GenBank/DDBJ whole genome shotgun (WGS) entry which is preliminary data.</text>
</comment>